<evidence type="ECO:0000256" key="3">
    <source>
        <dbReference type="ARBA" id="ARBA00022538"/>
    </source>
</evidence>
<name>A0A1H3GTQ8_EUBBA</name>
<feature type="transmembrane region" description="Helical" evidence="12">
    <location>
        <begin position="145"/>
        <end position="166"/>
    </location>
</feature>
<dbReference type="Proteomes" id="UP000199652">
    <property type="component" value="Unassembled WGS sequence"/>
</dbReference>
<evidence type="ECO:0000256" key="10">
    <source>
        <dbReference type="ARBA" id="ARBA00023136"/>
    </source>
</evidence>
<dbReference type="Gene3D" id="1.10.287.70">
    <property type="match status" value="1"/>
</dbReference>
<dbReference type="Gene3D" id="1.20.120.350">
    <property type="entry name" value="Voltage-gated potassium channels. Chain C"/>
    <property type="match status" value="1"/>
</dbReference>
<keyword evidence="11 14" id="KW-0407">Ion channel</keyword>
<evidence type="ECO:0000256" key="12">
    <source>
        <dbReference type="SAM" id="Phobius"/>
    </source>
</evidence>
<evidence type="ECO:0000256" key="2">
    <source>
        <dbReference type="ARBA" id="ARBA00022448"/>
    </source>
</evidence>
<dbReference type="STRING" id="1528.SAMN04488579_11527"/>
<keyword evidence="6" id="KW-0851">Voltage-gated channel</keyword>
<dbReference type="PRINTS" id="PR00169">
    <property type="entry name" value="KCHANNEL"/>
</dbReference>
<feature type="transmembrane region" description="Helical" evidence="12">
    <location>
        <begin position="51"/>
        <end position="69"/>
    </location>
</feature>
<evidence type="ECO:0000256" key="1">
    <source>
        <dbReference type="ARBA" id="ARBA00004141"/>
    </source>
</evidence>
<evidence type="ECO:0000256" key="7">
    <source>
        <dbReference type="ARBA" id="ARBA00022958"/>
    </source>
</evidence>
<dbReference type="InterPro" id="IPR027359">
    <property type="entry name" value="Volt_channel_dom_sf"/>
</dbReference>
<proteinExistence type="predicted"/>
<evidence type="ECO:0000256" key="5">
    <source>
        <dbReference type="ARBA" id="ARBA00022826"/>
    </source>
</evidence>
<feature type="transmembrane region" description="Helical" evidence="12">
    <location>
        <begin position="178"/>
        <end position="196"/>
    </location>
</feature>
<dbReference type="PANTHER" id="PTHR11537">
    <property type="entry name" value="VOLTAGE-GATED POTASSIUM CHANNEL"/>
    <property type="match status" value="1"/>
</dbReference>
<dbReference type="EMBL" id="FNOU01000015">
    <property type="protein sequence ID" value="SDY06713.1"/>
    <property type="molecule type" value="Genomic_DNA"/>
</dbReference>
<evidence type="ECO:0000256" key="6">
    <source>
        <dbReference type="ARBA" id="ARBA00022882"/>
    </source>
</evidence>
<keyword evidence="9" id="KW-0406">Ion transport</keyword>
<evidence type="ECO:0000256" key="8">
    <source>
        <dbReference type="ARBA" id="ARBA00022989"/>
    </source>
</evidence>
<keyword evidence="5" id="KW-0631">Potassium channel</keyword>
<dbReference type="GO" id="GO:0001508">
    <property type="term" value="P:action potential"/>
    <property type="evidence" value="ECO:0007669"/>
    <property type="project" value="TreeGrafter"/>
</dbReference>
<reference evidence="15" key="1">
    <citation type="submission" date="2016-10" db="EMBL/GenBank/DDBJ databases">
        <authorList>
            <person name="Varghese N."/>
            <person name="Submissions S."/>
        </authorList>
    </citation>
    <scope>NUCLEOTIDE SEQUENCE [LARGE SCALE GENOMIC DNA]</scope>
    <source>
        <strain evidence="15">VPI 5359</strain>
    </source>
</reference>
<gene>
    <name evidence="14" type="ORF">SAMN04488579_11527</name>
</gene>
<dbReference type="Pfam" id="PF00520">
    <property type="entry name" value="Ion_trans"/>
    <property type="match status" value="1"/>
</dbReference>
<sequence>METQSFMRKRIFTIIHRGAGDDYLSRLYDIFIMIVAFLSIVPMMFKAMTPVLSLIDTVTVYLLFADYVFRWITADYTTGKPEWRAFVRYPFTIFALLDIISILPSLSLLPQSLMILRLFRIFKVLRYSKTFQYIARVFEAEKETLGYVLIIALAYIFLSALVMFNYEPDTFDHFFDALYWATTALTTVGYGDIYPVSIVGKFISMVSSLFGIAVIAMPAGIVTAGFMNVFNEDREKAHQKEKEADHDED</sequence>
<feature type="transmembrane region" description="Helical" evidence="12">
    <location>
        <begin position="89"/>
        <end position="109"/>
    </location>
</feature>
<organism evidence="14 15">
    <name type="scientific">Eubacterium barkeri</name>
    <name type="common">Clostridium barkeri</name>
    <dbReference type="NCBI Taxonomy" id="1528"/>
    <lineage>
        <taxon>Bacteria</taxon>
        <taxon>Bacillati</taxon>
        <taxon>Bacillota</taxon>
        <taxon>Clostridia</taxon>
        <taxon>Eubacteriales</taxon>
        <taxon>Eubacteriaceae</taxon>
        <taxon>Eubacterium</taxon>
    </lineage>
</organism>
<evidence type="ECO:0000256" key="4">
    <source>
        <dbReference type="ARBA" id="ARBA00022692"/>
    </source>
</evidence>
<dbReference type="InterPro" id="IPR028325">
    <property type="entry name" value="VG_K_chnl"/>
</dbReference>
<evidence type="ECO:0000313" key="14">
    <source>
        <dbReference type="EMBL" id="SDY06713.1"/>
    </source>
</evidence>
<evidence type="ECO:0000259" key="13">
    <source>
        <dbReference type="Pfam" id="PF00520"/>
    </source>
</evidence>
<dbReference type="AlphaFoldDB" id="A0A1H3GTQ8"/>
<dbReference type="SUPFAM" id="SSF81324">
    <property type="entry name" value="Voltage-gated potassium channels"/>
    <property type="match status" value="1"/>
</dbReference>
<feature type="domain" description="Ion transport" evidence="13">
    <location>
        <begin position="26"/>
        <end position="228"/>
    </location>
</feature>
<feature type="transmembrane region" description="Helical" evidence="12">
    <location>
        <begin position="202"/>
        <end position="230"/>
    </location>
</feature>
<keyword evidence="7" id="KW-0630">Potassium</keyword>
<dbReference type="GO" id="GO:0008076">
    <property type="term" value="C:voltage-gated potassium channel complex"/>
    <property type="evidence" value="ECO:0007669"/>
    <property type="project" value="InterPro"/>
</dbReference>
<protein>
    <submittedName>
        <fullName evidence="14">Voltage-gated potassium channel</fullName>
    </submittedName>
</protein>
<feature type="transmembrane region" description="Helical" evidence="12">
    <location>
        <begin position="27"/>
        <end position="45"/>
    </location>
</feature>
<dbReference type="RefSeq" id="WP_242873559.1">
    <property type="nucleotide sequence ID" value="NZ_FNOU01000015.1"/>
</dbReference>
<keyword evidence="15" id="KW-1185">Reference proteome</keyword>
<keyword evidence="3" id="KW-0633">Potassium transport</keyword>
<keyword evidence="4 12" id="KW-0812">Transmembrane</keyword>
<dbReference type="GO" id="GO:0005249">
    <property type="term" value="F:voltage-gated potassium channel activity"/>
    <property type="evidence" value="ECO:0007669"/>
    <property type="project" value="InterPro"/>
</dbReference>
<keyword evidence="10 12" id="KW-0472">Membrane</keyword>
<keyword evidence="8 12" id="KW-1133">Transmembrane helix</keyword>
<dbReference type="InterPro" id="IPR005821">
    <property type="entry name" value="Ion_trans_dom"/>
</dbReference>
<comment type="subcellular location">
    <subcellularLocation>
        <location evidence="1">Membrane</location>
        <topology evidence="1">Multi-pass membrane protein</topology>
    </subcellularLocation>
</comment>
<dbReference type="PANTHER" id="PTHR11537:SF254">
    <property type="entry name" value="POTASSIUM VOLTAGE-GATED CHANNEL PROTEIN SHAB"/>
    <property type="match status" value="1"/>
</dbReference>
<evidence type="ECO:0000313" key="15">
    <source>
        <dbReference type="Proteomes" id="UP000199652"/>
    </source>
</evidence>
<evidence type="ECO:0000256" key="9">
    <source>
        <dbReference type="ARBA" id="ARBA00023065"/>
    </source>
</evidence>
<keyword evidence="2" id="KW-0813">Transport</keyword>
<accession>A0A1H3GTQ8</accession>
<evidence type="ECO:0000256" key="11">
    <source>
        <dbReference type="ARBA" id="ARBA00023303"/>
    </source>
</evidence>